<keyword evidence="8" id="KW-1185">Reference proteome</keyword>
<evidence type="ECO:0000256" key="2">
    <source>
        <dbReference type="ARBA" id="ARBA00022692"/>
    </source>
</evidence>
<evidence type="ECO:0000256" key="5">
    <source>
        <dbReference type="SAM" id="Phobius"/>
    </source>
</evidence>
<keyword evidence="2 5" id="KW-0812">Transmembrane</keyword>
<evidence type="ECO:0000313" key="7">
    <source>
        <dbReference type="EMBL" id="GAA2434926.1"/>
    </source>
</evidence>
<comment type="subcellular location">
    <subcellularLocation>
        <location evidence="1">Endomembrane system</location>
        <topology evidence="1">Multi-pass membrane protein</topology>
    </subcellularLocation>
</comment>
<evidence type="ECO:0000256" key="1">
    <source>
        <dbReference type="ARBA" id="ARBA00004127"/>
    </source>
</evidence>
<evidence type="ECO:0000259" key="6">
    <source>
        <dbReference type="Pfam" id="PF06803"/>
    </source>
</evidence>
<proteinExistence type="predicted"/>
<evidence type="ECO:0000256" key="3">
    <source>
        <dbReference type="ARBA" id="ARBA00022989"/>
    </source>
</evidence>
<accession>A0ABN3JQF4</accession>
<organism evidence="7 8">
    <name type="scientific">Streptomyces macrosporus</name>
    <dbReference type="NCBI Taxonomy" id="44032"/>
    <lineage>
        <taxon>Bacteria</taxon>
        <taxon>Bacillati</taxon>
        <taxon>Actinomycetota</taxon>
        <taxon>Actinomycetes</taxon>
        <taxon>Kitasatosporales</taxon>
        <taxon>Streptomycetaceae</taxon>
        <taxon>Streptomyces</taxon>
    </lineage>
</organism>
<reference evidence="7 8" key="1">
    <citation type="journal article" date="2019" name="Int. J. Syst. Evol. Microbiol.">
        <title>The Global Catalogue of Microorganisms (GCM) 10K type strain sequencing project: providing services to taxonomists for standard genome sequencing and annotation.</title>
        <authorList>
            <consortium name="The Broad Institute Genomics Platform"/>
            <consortium name="The Broad Institute Genome Sequencing Center for Infectious Disease"/>
            <person name="Wu L."/>
            <person name="Ma J."/>
        </authorList>
    </citation>
    <scope>NUCLEOTIDE SEQUENCE [LARGE SCALE GENOMIC DNA]</scope>
    <source>
        <strain evidence="7 8">JCM 6305</strain>
    </source>
</reference>
<dbReference type="Proteomes" id="UP001501638">
    <property type="component" value="Unassembled WGS sequence"/>
</dbReference>
<keyword evidence="3 5" id="KW-1133">Transmembrane helix</keyword>
<feature type="transmembrane region" description="Helical" evidence="5">
    <location>
        <begin position="6"/>
        <end position="28"/>
    </location>
</feature>
<name>A0ABN3JQF4_9ACTN</name>
<comment type="caution">
    <text evidence="7">The sequence shown here is derived from an EMBL/GenBank/DDBJ whole genome shotgun (WGS) entry which is preliminary data.</text>
</comment>
<dbReference type="EMBL" id="BAAASZ010000017">
    <property type="protein sequence ID" value="GAA2434926.1"/>
    <property type="molecule type" value="Genomic_DNA"/>
</dbReference>
<keyword evidence="4 5" id="KW-0472">Membrane</keyword>
<dbReference type="InterPro" id="IPR010652">
    <property type="entry name" value="DUF1232"/>
</dbReference>
<feature type="domain" description="DUF1232" evidence="6">
    <location>
        <begin position="46"/>
        <end position="78"/>
    </location>
</feature>
<evidence type="ECO:0000313" key="8">
    <source>
        <dbReference type="Proteomes" id="UP001501638"/>
    </source>
</evidence>
<dbReference type="Pfam" id="PF06803">
    <property type="entry name" value="DUF1232"/>
    <property type="match status" value="1"/>
</dbReference>
<evidence type="ECO:0000256" key="4">
    <source>
        <dbReference type="ARBA" id="ARBA00023136"/>
    </source>
</evidence>
<protein>
    <recommendedName>
        <fullName evidence="6">DUF1232 domain-containing protein</fullName>
    </recommendedName>
</protein>
<gene>
    <name evidence="7" type="ORF">GCM10010405_17490</name>
</gene>
<dbReference type="RefSeq" id="WP_344321553.1">
    <property type="nucleotide sequence ID" value="NZ_BAAASZ010000017.1"/>
</dbReference>
<sequence>METWQIALVVVGAAAAVAMLAAAVVLLVRLVRAYRLLRDEDVPAGTKVAFWGAVVYTLFPLDLLPDPVYLDDIGLLALAFHHLGKAARRYGRPPEETGRLDPRR</sequence>